<dbReference type="SUPFAM" id="SSF52058">
    <property type="entry name" value="L domain-like"/>
    <property type="match status" value="1"/>
</dbReference>
<dbReference type="SMART" id="SM00369">
    <property type="entry name" value="LRR_TYP"/>
    <property type="match status" value="6"/>
</dbReference>
<sequence>MDKRQTKQFKDQKRKDKLAIKIAKKEQKDLEKREKEEFKSIFLTITDDTKQTSNMTVFSEHNFRTFPINSISSGASMKVFKNLKKLDLSYNRLTTLPTEMEKLQSLVSLQLHHNQFEEIPDCIFNLVTLQNLGLDFNKVTYIKEKISKLSKLKGLSISNNQIIEIPPALCELKTLIWLNLDHNSIVFIPKEVEELSSLQYLYLRDNQITTIPDSFCNLSKLTSAHLSNNLIKQLPNEFGKLNSLLTLSIANNLIEFLPLTFSNLSFDFVDIRSNQIAKTPDINSLIVEDSGNPYCQITHLENQGFTKRRSMRFFSTFKVKV</sequence>
<dbReference type="Pfam" id="PF13855">
    <property type="entry name" value="LRR_8"/>
    <property type="match status" value="2"/>
</dbReference>
<dbReference type="InterPro" id="IPR001611">
    <property type="entry name" value="Leu-rich_rpt"/>
</dbReference>
<dbReference type="OMA" id="HEPHNES"/>
<dbReference type="EMBL" id="JAPDFW010000080">
    <property type="protein sequence ID" value="KAJ5072740.1"/>
    <property type="molecule type" value="Genomic_DNA"/>
</dbReference>
<dbReference type="PROSITE" id="PS51450">
    <property type="entry name" value="LRR"/>
    <property type="match status" value="3"/>
</dbReference>
<keyword evidence="1" id="KW-0433">Leucine-rich repeat</keyword>
<dbReference type="InterPro" id="IPR032675">
    <property type="entry name" value="LRR_dom_sf"/>
</dbReference>
<dbReference type="Pfam" id="PF00560">
    <property type="entry name" value="LRR_1"/>
    <property type="match status" value="1"/>
</dbReference>
<dbReference type="PANTHER" id="PTHR48051">
    <property type="match status" value="1"/>
</dbReference>
<dbReference type="PANTHER" id="PTHR48051:SF1">
    <property type="entry name" value="RAS SUPPRESSOR PROTEIN 1"/>
    <property type="match status" value="1"/>
</dbReference>
<name>A0A9Q0LKD3_ANAIG</name>
<proteinExistence type="predicted"/>
<reference evidence="3" key="1">
    <citation type="submission" date="2022-10" db="EMBL/GenBank/DDBJ databases">
        <title>Novel sulphate-reducing endosymbionts in the free-living metamonad Anaeramoeba.</title>
        <authorList>
            <person name="Jerlstrom-Hultqvist J."/>
            <person name="Cepicka I."/>
            <person name="Gallot-Lavallee L."/>
            <person name="Salas-Leiva D."/>
            <person name="Curtis B.A."/>
            <person name="Zahonova K."/>
            <person name="Pipaliya S."/>
            <person name="Dacks J."/>
            <person name="Roger A.J."/>
        </authorList>
    </citation>
    <scope>NUCLEOTIDE SEQUENCE</scope>
    <source>
        <strain evidence="3">BMAN</strain>
    </source>
</reference>
<dbReference type="Proteomes" id="UP001149090">
    <property type="component" value="Unassembled WGS sequence"/>
</dbReference>
<protein>
    <recommendedName>
        <fullName evidence="5">Leucine-rich repeat protein</fullName>
    </recommendedName>
</protein>
<dbReference type="SMART" id="SM00365">
    <property type="entry name" value="LRR_SD22"/>
    <property type="match status" value="4"/>
</dbReference>
<evidence type="ECO:0008006" key="5">
    <source>
        <dbReference type="Google" id="ProtNLM"/>
    </source>
</evidence>
<dbReference type="GO" id="GO:0005737">
    <property type="term" value="C:cytoplasm"/>
    <property type="evidence" value="ECO:0007669"/>
    <property type="project" value="TreeGrafter"/>
</dbReference>
<dbReference type="PRINTS" id="PR00019">
    <property type="entry name" value="LEURICHRPT"/>
</dbReference>
<organism evidence="3 4">
    <name type="scientific">Anaeramoeba ignava</name>
    <name type="common">Anaerobic marine amoeba</name>
    <dbReference type="NCBI Taxonomy" id="1746090"/>
    <lineage>
        <taxon>Eukaryota</taxon>
        <taxon>Metamonada</taxon>
        <taxon>Anaeramoebidae</taxon>
        <taxon>Anaeramoeba</taxon>
    </lineage>
</organism>
<dbReference type="Gene3D" id="3.80.10.10">
    <property type="entry name" value="Ribonuclease Inhibitor"/>
    <property type="match status" value="2"/>
</dbReference>
<accession>A0A9Q0LKD3</accession>
<dbReference type="OrthoDB" id="5584805at2759"/>
<evidence type="ECO:0000256" key="2">
    <source>
        <dbReference type="ARBA" id="ARBA00022737"/>
    </source>
</evidence>
<keyword evidence="4" id="KW-1185">Reference proteome</keyword>
<evidence type="ECO:0000313" key="3">
    <source>
        <dbReference type="EMBL" id="KAJ5072740.1"/>
    </source>
</evidence>
<dbReference type="InterPro" id="IPR003591">
    <property type="entry name" value="Leu-rich_rpt_typical-subtyp"/>
</dbReference>
<gene>
    <name evidence="3" type="ORF">M0811_09437</name>
</gene>
<dbReference type="SMART" id="SM00364">
    <property type="entry name" value="LRR_BAC"/>
    <property type="match status" value="5"/>
</dbReference>
<evidence type="ECO:0000256" key="1">
    <source>
        <dbReference type="ARBA" id="ARBA00022614"/>
    </source>
</evidence>
<dbReference type="InterPro" id="IPR050216">
    <property type="entry name" value="LRR_domain-containing"/>
</dbReference>
<dbReference type="AlphaFoldDB" id="A0A9Q0LKD3"/>
<comment type="caution">
    <text evidence="3">The sequence shown here is derived from an EMBL/GenBank/DDBJ whole genome shotgun (WGS) entry which is preliminary data.</text>
</comment>
<evidence type="ECO:0000313" key="4">
    <source>
        <dbReference type="Proteomes" id="UP001149090"/>
    </source>
</evidence>
<keyword evidence="2" id="KW-0677">Repeat</keyword>